<keyword evidence="3" id="KW-1185">Reference proteome</keyword>
<dbReference type="STRING" id="648782.SAMN04488554_0353"/>
<protein>
    <submittedName>
        <fullName evidence="2">Uncharacterized protein</fullName>
    </submittedName>
</protein>
<accession>A0A1H5CFF3</accession>
<evidence type="ECO:0000313" key="2">
    <source>
        <dbReference type="EMBL" id="SED65271.1"/>
    </source>
</evidence>
<feature type="transmembrane region" description="Helical" evidence="1">
    <location>
        <begin position="14"/>
        <end position="33"/>
    </location>
</feature>
<proteinExistence type="predicted"/>
<evidence type="ECO:0000256" key="1">
    <source>
        <dbReference type="SAM" id="Phobius"/>
    </source>
</evidence>
<gene>
    <name evidence="2" type="ORF">SAMN04488554_0353</name>
</gene>
<sequence length="283" mass="28582">MIGVRANSNLRSRVTVAVVAALAVAAVVIVLVVRENRQQAEHEAAVSDWDTQFASWESDRLAGIGAGVALPDGAVSLSDAVGGTALRPAWPDAADPDSSADSLDEVNTACTALTAYAESVDVAPEPPAPPTDLELTDQDRAPFERGSAALADLRSAVSEPISAIRQFCGTYPALILAHGTTDGAEANQAVADALAVQCPVPTLEATCTATAGAARALGGQSPNMATDQSLWASAVVDSGEVDANAADTGAVETAVAAVVTSHLAGLEQQVDEAVAVFGAELGQ</sequence>
<keyword evidence="1" id="KW-1133">Transmembrane helix</keyword>
<evidence type="ECO:0000313" key="3">
    <source>
        <dbReference type="Proteomes" id="UP000199220"/>
    </source>
</evidence>
<dbReference type="AlphaFoldDB" id="A0A1H5CFF3"/>
<name>A0A1H5CFF3_9MICO</name>
<dbReference type="Proteomes" id="UP000199220">
    <property type="component" value="Unassembled WGS sequence"/>
</dbReference>
<keyword evidence="1" id="KW-0472">Membrane</keyword>
<organism evidence="2 3">
    <name type="scientific">Ruania alba</name>
    <dbReference type="NCBI Taxonomy" id="648782"/>
    <lineage>
        <taxon>Bacteria</taxon>
        <taxon>Bacillati</taxon>
        <taxon>Actinomycetota</taxon>
        <taxon>Actinomycetes</taxon>
        <taxon>Micrococcales</taxon>
        <taxon>Ruaniaceae</taxon>
        <taxon>Ruania</taxon>
    </lineage>
</organism>
<reference evidence="3" key="1">
    <citation type="submission" date="2016-10" db="EMBL/GenBank/DDBJ databases">
        <authorList>
            <person name="Varghese N."/>
            <person name="Submissions S."/>
        </authorList>
    </citation>
    <scope>NUCLEOTIDE SEQUENCE [LARGE SCALE GENOMIC DNA]</scope>
    <source>
        <strain evidence="3">DSM 21368</strain>
    </source>
</reference>
<keyword evidence="1" id="KW-0812">Transmembrane</keyword>
<dbReference type="EMBL" id="FNTX01000001">
    <property type="protein sequence ID" value="SED65271.1"/>
    <property type="molecule type" value="Genomic_DNA"/>
</dbReference>